<protein>
    <submittedName>
        <fullName evidence="3">Uncharacterized protein</fullName>
    </submittedName>
</protein>
<organism evidence="3">
    <name type="scientific">Ananas comosus var. bracteatus</name>
    <name type="common">red pineapple</name>
    <dbReference type="NCBI Taxonomy" id="296719"/>
    <lineage>
        <taxon>Eukaryota</taxon>
        <taxon>Viridiplantae</taxon>
        <taxon>Streptophyta</taxon>
        <taxon>Embryophyta</taxon>
        <taxon>Tracheophyta</taxon>
        <taxon>Spermatophyta</taxon>
        <taxon>Magnoliopsida</taxon>
        <taxon>Liliopsida</taxon>
        <taxon>Poales</taxon>
        <taxon>Bromeliaceae</taxon>
        <taxon>Bromelioideae</taxon>
        <taxon>Ananas</taxon>
    </lineage>
</organism>
<dbReference type="AlphaFoldDB" id="A0A6V7NF51"/>
<reference evidence="3" key="1">
    <citation type="submission" date="2020-07" db="EMBL/GenBank/DDBJ databases">
        <authorList>
            <person name="Lin J."/>
        </authorList>
    </citation>
    <scope>NUCLEOTIDE SEQUENCE</scope>
</reference>
<keyword evidence="1" id="KW-0175">Coiled coil</keyword>
<gene>
    <name evidence="3" type="ORF">CB5_LOCUS402</name>
</gene>
<evidence type="ECO:0000313" key="3">
    <source>
        <dbReference type="EMBL" id="CAD1817191.1"/>
    </source>
</evidence>
<dbReference type="EMBL" id="LR862129">
    <property type="protein sequence ID" value="CAD1817191.1"/>
    <property type="molecule type" value="Genomic_DNA"/>
</dbReference>
<evidence type="ECO:0000256" key="1">
    <source>
        <dbReference type="SAM" id="Coils"/>
    </source>
</evidence>
<accession>A0A6V7NF51</accession>
<feature type="coiled-coil region" evidence="1">
    <location>
        <begin position="105"/>
        <end position="138"/>
    </location>
</feature>
<proteinExistence type="predicted"/>
<name>A0A6V7NF51_ANACO</name>
<evidence type="ECO:0000256" key="2">
    <source>
        <dbReference type="SAM" id="MobiDB-lite"/>
    </source>
</evidence>
<feature type="region of interest" description="Disordered" evidence="2">
    <location>
        <begin position="155"/>
        <end position="271"/>
    </location>
</feature>
<sequence length="271" mass="30158">MAGGRRRNQNANQDAAIQGRNIGVRILGSMNDNKHASVGPRGQQDLRDIEIEELRRQIKALTTHRWVNSRIKVELSEYLRGLQAKDFINSIDKIKRKDMPKGKNAKLVALKLKGEKKEKREEEEEEEEKGKIEESKQLQLGLAVVSSSAGEAAAAGCQQQQQQQQQLSSSSSKQQPQLSSSSSSSLAQQNALAKSVRQSVAPTRRYRQKKIFGVDSHERGSRFSESARSAFLPFRHQRKVARERRGGARTGRSSGRLCPFGGLSTSPNPTK</sequence>
<feature type="compositionally biased region" description="Low complexity" evidence="2">
    <location>
        <begin position="155"/>
        <end position="195"/>
    </location>
</feature>